<feature type="transmembrane region" description="Helical" evidence="1">
    <location>
        <begin position="95"/>
        <end position="118"/>
    </location>
</feature>
<keyword evidence="1" id="KW-0812">Transmembrane</keyword>
<dbReference type="InterPro" id="IPR011990">
    <property type="entry name" value="TPR-like_helical_dom_sf"/>
</dbReference>
<dbReference type="Gene3D" id="1.25.40.10">
    <property type="entry name" value="Tetratricopeptide repeat domain"/>
    <property type="match status" value="1"/>
</dbReference>
<dbReference type="Proteomes" id="UP000316639">
    <property type="component" value="Unassembled WGS sequence"/>
</dbReference>
<dbReference type="SUPFAM" id="SSF48452">
    <property type="entry name" value="TPR-like"/>
    <property type="match status" value="1"/>
</dbReference>
<accession>A0A563ENS6</accession>
<evidence type="ECO:0000256" key="1">
    <source>
        <dbReference type="SAM" id="Phobius"/>
    </source>
</evidence>
<keyword evidence="1" id="KW-0472">Membrane</keyword>
<keyword evidence="1" id="KW-1133">Transmembrane helix</keyword>
<comment type="caution">
    <text evidence="2">The sequence shown here is derived from an EMBL/GenBank/DDBJ whole genome shotgun (WGS) entry which is preliminary data.</text>
</comment>
<reference evidence="2 3" key="1">
    <citation type="submission" date="2019-07" db="EMBL/GenBank/DDBJ databases">
        <title>Lentzea xizangensis sp. nov., isolated from Qinghai-Tibetan Plateau Soils.</title>
        <authorList>
            <person name="Huang J."/>
        </authorList>
    </citation>
    <scope>NUCLEOTIDE SEQUENCE [LARGE SCALE GENOMIC DNA]</scope>
    <source>
        <strain evidence="2 3">FXJ1.1311</strain>
    </source>
</reference>
<evidence type="ECO:0000313" key="2">
    <source>
        <dbReference type="EMBL" id="TWP48839.1"/>
    </source>
</evidence>
<keyword evidence="3" id="KW-1185">Reference proteome</keyword>
<sequence length="294" mass="30092">MVSNAFTRELSRSEAAELARDGKYESAVRILEGLDDDSAATLDLLARVHAQRGDLTAADAVWQRLLEVTPGHASALSGRLLIAEIRSGNRRARPLPLVAVGGAAAAVLLLAGTVAVIASPSSSPGPVAVDEAVQVTTSASAVPSDDARVDAEAAARLDALAAGLAGPGVKLEKRKQDVQVVFDEGLFLPDGTELTASGRDALVRWGEVLRGKEVRVTVLGHGVTVDGEPSTGGSTVALGRAASAAEVLAQVSGRPMTSFAIMSADQSAAPHQGSGDDVRARNRTISLLVEPSGS</sequence>
<proteinExistence type="predicted"/>
<dbReference type="AlphaFoldDB" id="A0A563ENS6"/>
<name>A0A563ENS6_9PSEU</name>
<dbReference type="EMBL" id="VOBR01000018">
    <property type="protein sequence ID" value="TWP48839.1"/>
    <property type="molecule type" value="Genomic_DNA"/>
</dbReference>
<protein>
    <submittedName>
        <fullName evidence="2">OmpA family protein</fullName>
    </submittedName>
</protein>
<evidence type="ECO:0000313" key="3">
    <source>
        <dbReference type="Proteomes" id="UP000316639"/>
    </source>
</evidence>
<dbReference type="InterPro" id="IPR036737">
    <property type="entry name" value="OmpA-like_sf"/>
</dbReference>
<dbReference type="OrthoDB" id="5146906at2"/>
<gene>
    <name evidence="2" type="ORF">FKR81_26450</name>
</gene>
<organism evidence="2 3">
    <name type="scientific">Lentzea tibetensis</name>
    <dbReference type="NCBI Taxonomy" id="2591470"/>
    <lineage>
        <taxon>Bacteria</taxon>
        <taxon>Bacillati</taxon>
        <taxon>Actinomycetota</taxon>
        <taxon>Actinomycetes</taxon>
        <taxon>Pseudonocardiales</taxon>
        <taxon>Pseudonocardiaceae</taxon>
        <taxon>Lentzea</taxon>
    </lineage>
</organism>
<dbReference type="Gene3D" id="3.30.1330.60">
    <property type="entry name" value="OmpA-like domain"/>
    <property type="match status" value="1"/>
</dbReference>